<reference evidence="3 4" key="1">
    <citation type="submission" date="2020-08" db="EMBL/GenBank/DDBJ databases">
        <title>Functional genomics of gut bacteria from endangered species of beetles.</title>
        <authorList>
            <person name="Carlos-Shanley C."/>
        </authorList>
    </citation>
    <scope>NUCLEOTIDE SEQUENCE [LARGE SCALE GENOMIC DNA]</scope>
    <source>
        <strain evidence="3 4">S00224</strain>
    </source>
</reference>
<dbReference type="CDD" id="cd00761">
    <property type="entry name" value="Glyco_tranf_GTA_type"/>
    <property type="match status" value="1"/>
</dbReference>
<name>A0A7W7NSF1_9SPHN</name>
<dbReference type="Proteomes" id="UP000575241">
    <property type="component" value="Unassembled WGS sequence"/>
</dbReference>
<organism evidence="3 4">
    <name type="scientific">Sphingomonas kyeonggiensis</name>
    <dbReference type="NCBI Taxonomy" id="1268553"/>
    <lineage>
        <taxon>Bacteria</taxon>
        <taxon>Pseudomonadati</taxon>
        <taxon>Pseudomonadota</taxon>
        <taxon>Alphaproteobacteria</taxon>
        <taxon>Sphingomonadales</taxon>
        <taxon>Sphingomonadaceae</taxon>
        <taxon>Sphingomonas</taxon>
    </lineage>
</organism>
<dbReference type="GO" id="GO:0032259">
    <property type="term" value="P:methylation"/>
    <property type="evidence" value="ECO:0007669"/>
    <property type="project" value="UniProtKB-KW"/>
</dbReference>
<keyword evidence="3" id="KW-0489">Methyltransferase</keyword>
<sequence>MTTANEPATAPSPATGTAGDGTGIFDPRPVALPDRSDAGAPACSVVMTAYNDFRFLDEAVDSVLGQDFQDFELIVIDDGSDDPEPVKALAARDPRIRVLLNETNVGTAVSANRAIAQARGDIIVRLDSDDVSEPSRIGKLVEALRADPELGLVGSAVTLIDEAGRAHRVEIMPETDLAIRWTLLFHNPFYHSATAFRRAAFEAAGGYREDEPVSQDHYLWFDILPHTRARNLAEPLTRYRVNSQGLTATHPTHSRKRTDPIREAIWRDLGLTYDPHKVQLGSDASNFLRGVDIREPERRDAAEAHILKMLDHLLAERPALARPNERLAIDRFITKLRQRFAAGRRSTLVPHRLRRAWQLSRTIGVASTARLVIDRLSRKAAPAAPRSVRLTNVGEMDPVTALFHQVSPYEGFDPSVWPADVQGWGSEDPVFLEVMSKVKPKLVVEVGSWKGASAIHMARMAKALRLDCRIICVDTWLGSAEHALGQRPEWRESLQFRHGFPQLYFTFLANVVRAGVADRIVPLANSSDNAALILAARNVAPDLIYIDGAHEEDPVYRDLHNYWRLLAPGGALIGDDFGWEGVRRAAERFAAETGLEIDARGEKFILWQAQGE</sequence>
<evidence type="ECO:0000256" key="1">
    <source>
        <dbReference type="SAM" id="MobiDB-lite"/>
    </source>
</evidence>
<feature type="region of interest" description="Disordered" evidence="1">
    <location>
        <begin position="1"/>
        <end position="33"/>
    </location>
</feature>
<comment type="caution">
    <text evidence="3">The sequence shown here is derived from an EMBL/GenBank/DDBJ whole genome shotgun (WGS) entry which is preliminary data.</text>
</comment>
<dbReference type="InterPro" id="IPR029044">
    <property type="entry name" value="Nucleotide-diphossugar_trans"/>
</dbReference>
<dbReference type="InterPro" id="IPR029063">
    <property type="entry name" value="SAM-dependent_MTases_sf"/>
</dbReference>
<dbReference type="AlphaFoldDB" id="A0A7W7NSF1"/>
<evidence type="ECO:0000313" key="3">
    <source>
        <dbReference type="EMBL" id="MBB4838741.1"/>
    </source>
</evidence>
<evidence type="ECO:0000259" key="2">
    <source>
        <dbReference type="Pfam" id="PF00535"/>
    </source>
</evidence>
<protein>
    <submittedName>
        <fullName evidence="3">SAM-dependent methyltransferase</fullName>
    </submittedName>
</protein>
<gene>
    <name evidence="3" type="ORF">HNP52_001810</name>
</gene>
<dbReference type="Gene3D" id="3.90.550.10">
    <property type="entry name" value="Spore Coat Polysaccharide Biosynthesis Protein SpsA, Chain A"/>
    <property type="match status" value="1"/>
</dbReference>
<dbReference type="Pfam" id="PF00535">
    <property type="entry name" value="Glycos_transf_2"/>
    <property type="match status" value="1"/>
</dbReference>
<feature type="domain" description="Glycosyltransferase 2-like" evidence="2">
    <location>
        <begin position="44"/>
        <end position="202"/>
    </location>
</feature>
<dbReference type="SUPFAM" id="SSF53448">
    <property type="entry name" value="Nucleotide-diphospho-sugar transferases"/>
    <property type="match status" value="1"/>
</dbReference>
<dbReference type="GO" id="GO:0008168">
    <property type="term" value="F:methyltransferase activity"/>
    <property type="evidence" value="ECO:0007669"/>
    <property type="project" value="UniProtKB-KW"/>
</dbReference>
<dbReference type="EMBL" id="JACHLN010000002">
    <property type="protein sequence ID" value="MBB4838741.1"/>
    <property type="molecule type" value="Genomic_DNA"/>
</dbReference>
<dbReference type="Pfam" id="PF13578">
    <property type="entry name" value="Methyltransf_24"/>
    <property type="match status" value="1"/>
</dbReference>
<keyword evidence="3" id="KW-0808">Transferase</keyword>
<feature type="compositionally biased region" description="Low complexity" evidence="1">
    <location>
        <begin position="7"/>
        <end position="17"/>
    </location>
</feature>
<dbReference type="PANTHER" id="PTHR37909">
    <property type="entry name" value="S-ADENOSYL-L-METHIONINE-DEPENDENT METHYLTRANSFERASES SUPERFAMILY PROTEIN"/>
    <property type="match status" value="1"/>
</dbReference>
<proteinExistence type="predicted"/>
<dbReference type="RefSeq" id="WP_184165730.1">
    <property type="nucleotide sequence ID" value="NZ_JACHLN010000002.1"/>
</dbReference>
<keyword evidence="4" id="KW-1185">Reference proteome</keyword>
<accession>A0A7W7NSF1</accession>
<dbReference type="InterPro" id="IPR001173">
    <property type="entry name" value="Glyco_trans_2-like"/>
</dbReference>
<dbReference type="SUPFAM" id="SSF53335">
    <property type="entry name" value="S-adenosyl-L-methionine-dependent methyltransferases"/>
    <property type="match status" value="1"/>
</dbReference>
<dbReference type="PANTHER" id="PTHR37909:SF1">
    <property type="entry name" value="S-ADENOSYL-L-METHIONINE-DEPENDENT METHYLTRANSFERASES SUPERFAMILY PROTEIN"/>
    <property type="match status" value="1"/>
</dbReference>
<dbReference type="Gene3D" id="3.40.50.150">
    <property type="entry name" value="Vaccinia Virus protein VP39"/>
    <property type="match status" value="1"/>
</dbReference>
<evidence type="ECO:0000313" key="4">
    <source>
        <dbReference type="Proteomes" id="UP000575241"/>
    </source>
</evidence>